<dbReference type="PROSITE" id="PS50110">
    <property type="entry name" value="RESPONSE_REGULATORY"/>
    <property type="match status" value="1"/>
</dbReference>
<keyword evidence="1 6" id="KW-0597">Phosphoprotein</keyword>
<dbReference type="SMART" id="SM00862">
    <property type="entry name" value="Trans_reg_C"/>
    <property type="match status" value="1"/>
</dbReference>
<dbReference type="Pfam" id="PF00072">
    <property type="entry name" value="Response_reg"/>
    <property type="match status" value="1"/>
</dbReference>
<protein>
    <submittedName>
        <fullName evidence="10">Response regulator</fullName>
    </submittedName>
</protein>
<dbReference type="Proteomes" id="UP000637632">
    <property type="component" value="Unassembled WGS sequence"/>
</dbReference>
<evidence type="ECO:0000313" key="10">
    <source>
        <dbReference type="EMBL" id="MBC3813162.1"/>
    </source>
</evidence>
<evidence type="ECO:0000256" key="5">
    <source>
        <dbReference type="ARBA" id="ARBA00023163"/>
    </source>
</evidence>
<dbReference type="CDD" id="cd00383">
    <property type="entry name" value="trans_reg_C"/>
    <property type="match status" value="1"/>
</dbReference>
<evidence type="ECO:0000259" key="9">
    <source>
        <dbReference type="PROSITE" id="PS51755"/>
    </source>
</evidence>
<dbReference type="InterPro" id="IPR001789">
    <property type="entry name" value="Sig_transdc_resp-reg_receiver"/>
</dbReference>
<dbReference type="Gene3D" id="6.10.250.690">
    <property type="match status" value="1"/>
</dbReference>
<dbReference type="PROSITE" id="PS51755">
    <property type="entry name" value="OMPR_PHOB"/>
    <property type="match status" value="1"/>
</dbReference>
<dbReference type="CDD" id="cd17574">
    <property type="entry name" value="REC_OmpR"/>
    <property type="match status" value="1"/>
</dbReference>
<name>A0ABR6XK42_9BURK</name>
<keyword evidence="4 7" id="KW-0238">DNA-binding</keyword>
<dbReference type="Gene3D" id="1.10.10.10">
    <property type="entry name" value="Winged helix-like DNA-binding domain superfamily/Winged helix DNA-binding domain"/>
    <property type="match status" value="1"/>
</dbReference>
<keyword evidence="2" id="KW-0902">Two-component regulatory system</keyword>
<reference evidence="10 11" key="1">
    <citation type="submission" date="2020-08" db="EMBL/GenBank/DDBJ databases">
        <title>Novel species isolated from subtropical streams in China.</title>
        <authorList>
            <person name="Lu H."/>
        </authorList>
    </citation>
    <scope>NUCLEOTIDE SEQUENCE [LARGE SCALE GENOMIC DNA]</scope>
    <source>
        <strain evidence="10 11">CCTCC AB 2015119</strain>
    </source>
</reference>
<dbReference type="Gene3D" id="3.40.50.2300">
    <property type="match status" value="1"/>
</dbReference>
<dbReference type="PANTHER" id="PTHR48111:SF4">
    <property type="entry name" value="DNA-BINDING DUAL TRANSCRIPTIONAL REGULATOR OMPR"/>
    <property type="match status" value="1"/>
</dbReference>
<evidence type="ECO:0000256" key="6">
    <source>
        <dbReference type="PROSITE-ProRule" id="PRU00169"/>
    </source>
</evidence>
<evidence type="ECO:0000259" key="8">
    <source>
        <dbReference type="PROSITE" id="PS50110"/>
    </source>
</evidence>
<dbReference type="SUPFAM" id="SSF52172">
    <property type="entry name" value="CheY-like"/>
    <property type="match status" value="1"/>
</dbReference>
<dbReference type="RefSeq" id="WP_186885907.1">
    <property type="nucleotide sequence ID" value="NZ_JACOFT010000007.1"/>
</dbReference>
<keyword evidence="11" id="KW-1185">Reference proteome</keyword>
<comment type="caution">
    <text evidence="10">The sequence shown here is derived from an EMBL/GenBank/DDBJ whole genome shotgun (WGS) entry which is preliminary data.</text>
</comment>
<feature type="domain" description="OmpR/PhoB-type" evidence="9">
    <location>
        <begin position="137"/>
        <end position="237"/>
    </location>
</feature>
<organism evidence="10 11">
    <name type="scientific">Undibacterium aquatile</name>
    <dbReference type="NCBI Taxonomy" id="1537398"/>
    <lineage>
        <taxon>Bacteria</taxon>
        <taxon>Pseudomonadati</taxon>
        <taxon>Pseudomonadota</taxon>
        <taxon>Betaproteobacteria</taxon>
        <taxon>Burkholderiales</taxon>
        <taxon>Oxalobacteraceae</taxon>
        <taxon>Undibacterium</taxon>
    </lineage>
</organism>
<dbReference type="EMBL" id="JACOFT010000007">
    <property type="protein sequence ID" value="MBC3813162.1"/>
    <property type="molecule type" value="Genomic_DNA"/>
</dbReference>
<feature type="modified residue" description="4-aspartylphosphate" evidence="6">
    <location>
        <position position="58"/>
    </location>
</feature>
<dbReference type="InterPro" id="IPR036388">
    <property type="entry name" value="WH-like_DNA-bd_sf"/>
</dbReference>
<proteinExistence type="predicted"/>
<evidence type="ECO:0000256" key="2">
    <source>
        <dbReference type="ARBA" id="ARBA00023012"/>
    </source>
</evidence>
<dbReference type="InterPro" id="IPR011006">
    <property type="entry name" value="CheY-like_superfamily"/>
</dbReference>
<dbReference type="SUPFAM" id="SSF46894">
    <property type="entry name" value="C-terminal effector domain of the bipartite response regulators"/>
    <property type="match status" value="1"/>
</dbReference>
<evidence type="ECO:0000256" key="4">
    <source>
        <dbReference type="ARBA" id="ARBA00023125"/>
    </source>
</evidence>
<accession>A0ABR6XK42</accession>
<dbReference type="PANTHER" id="PTHR48111">
    <property type="entry name" value="REGULATOR OF RPOS"/>
    <property type="match status" value="1"/>
</dbReference>
<feature type="DNA-binding region" description="OmpR/PhoB-type" evidence="7">
    <location>
        <begin position="137"/>
        <end position="237"/>
    </location>
</feature>
<dbReference type="InterPro" id="IPR001867">
    <property type="entry name" value="OmpR/PhoB-type_DNA-bd"/>
</dbReference>
<gene>
    <name evidence="10" type="ORF">H8K26_17100</name>
</gene>
<dbReference type="SMART" id="SM00448">
    <property type="entry name" value="REC"/>
    <property type="match status" value="1"/>
</dbReference>
<evidence type="ECO:0000313" key="11">
    <source>
        <dbReference type="Proteomes" id="UP000637632"/>
    </source>
</evidence>
<evidence type="ECO:0000256" key="1">
    <source>
        <dbReference type="ARBA" id="ARBA00022553"/>
    </source>
</evidence>
<dbReference type="Pfam" id="PF00486">
    <property type="entry name" value="Trans_reg_C"/>
    <property type="match status" value="1"/>
</dbReference>
<dbReference type="InterPro" id="IPR039420">
    <property type="entry name" value="WalR-like"/>
</dbReference>
<evidence type="ECO:0000256" key="7">
    <source>
        <dbReference type="PROSITE-ProRule" id="PRU01091"/>
    </source>
</evidence>
<keyword evidence="3" id="KW-0805">Transcription regulation</keyword>
<feature type="domain" description="Response regulatory" evidence="8">
    <location>
        <begin position="9"/>
        <end position="122"/>
    </location>
</feature>
<dbReference type="InterPro" id="IPR016032">
    <property type="entry name" value="Sig_transdc_resp-reg_C-effctor"/>
</dbReference>
<sequence length="239" mass="26831">MSFTSARIRALLVDDDAEIGILLCKYLEKFDIHCTAVGDGSAMREALSHHTFDVVLLDLMLPGEDGLTLLRHVRNKSNIPVIMLTARGESSDKILGLELGADDYVVKPFDTRELVARMQSVIRRAQTEAKNQQLASENEIHFQGWKLHCPSRQLLSPQKLVVPLSNSEYKLLRAFLAHPKQILTRDQLLELAIGKSSNSVDRSIDLMVSRLRQKLNDDPRQPSLLETVRGEGYVFSASL</sequence>
<keyword evidence="5" id="KW-0804">Transcription</keyword>
<evidence type="ECO:0000256" key="3">
    <source>
        <dbReference type="ARBA" id="ARBA00023015"/>
    </source>
</evidence>